<keyword evidence="2" id="KW-0812">Transmembrane</keyword>
<feature type="transmembrane region" description="Helical" evidence="2">
    <location>
        <begin position="29"/>
        <end position="49"/>
    </location>
</feature>
<evidence type="ECO:0000256" key="2">
    <source>
        <dbReference type="SAM" id="Phobius"/>
    </source>
</evidence>
<feature type="compositionally biased region" description="Polar residues" evidence="1">
    <location>
        <begin position="200"/>
        <end position="213"/>
    </location>
</feature>
<feature type="transmembrane region" description="Helical" evidence="2">
    <location>
        <begin position="55"/>
        <end position="74"/>
    </location>
</feature>
<name>A0A7S3NEM0_9SPIT</name>
<feature type="region of interest" description="Disordered" evidence="1">
    <location>
        <begin position="297"/>
        <end position="388"/>
    </location>
</feature>
<sequence length="570" mass="65620">MLKRKSLEWIRESYDTVLTDFNRETVNRLFYFFFISKRFLSVFVCFFVSSGYLQLMVIIGLQFAFMLYIGYCNPFRKSRDLALTFINEIFIVLILGGMIKFSDLTDETMPLGDEHKSEGTFMAMVLGANLAILIFWIVATDICGYINYYRVRNFKKGKEGKEGAEDQDIPKYMKRDDSSEESMEKMDHENVALNQNVHSQHSFDSQVKQDQPQVKSKESVVDEKEKVGFANLVPEYDSDSLEKKKIIENQLPLMPLELKSKQNDDFAWNNLDKEIEEVTQKKYDDFQFPKAGLDKAGMQENPLLKGFPSLPKKRGLPPLSSNFDNNDSLNDTGKPLADSIDNIYNPGDGKGKNKKRNPKDIVKIKKVKKQKAGKKTKGSKAKPAAKKNRLKLAQQLSGEGFELDDPKKQAALDWELLQGQKIVDAYNFINGDEEIDNEELYRMLDADEIFQMLDEEEKLERIMRIRRKLQLKKLKMIKLQKLKAQLNVMQGKGAGLSKKAVTDQKDIFDMVYEEKVEEEIKELEKSSDESDDNTPEIIAKNMFVQPQNDNNEESSDDNEDEGDDESIIEL</sequence>
<feature type="compositionally biased region" description="Acidic residues" evidence="1">
    <location>
        <begin position="550"/>
        <end position="570"/>
    </location>
</feature>
<feature type="transmembrane region" description="Helical" evidence="2">
    <location>
        <begin position="81"/>
        <end position="101"/>
    </location>
</feature>
<proteinExistence type="predicted"/>
<keyword evidence="2" id="KW-0472">Membrane</keyword>
<feature type="region of interest" description="Disordered" evidence="1">
    <location>
        <begin position="160"/>
        <end position="185"/>
    </location>
</feature>
<evidence type="ECO:0000256" key="1">
    <source>
        <dbReference type="SAM" id="MobiDB-lite"/>
    </source>
</evidence>
<reference evidence="3" key="1">
    <citation type="submission" date="2021-01" db="EMBL/GenBank/DDBJ databases">
        <authorList>
            <person name="Corre E."/>
            <person name="Pelletier E."/>
            <person name="Niang G."/>
            <person name="Scheremetjew M."/>
            <person name="Finn R."/>
            <person name="Kale V."/>
            <person name="Holt S."/>
            <person name="Cochrane G."/>
            <person name="Meng A."/>
            <person name="Brown T."/>
            <person name="Cohen L."/>
        </authorList>
    </citation>
    <scope>NUCLEOTIDE SEQUENCE</scope>
    <source>
        <strain evidence="3">FSP1.4</strain>
    </source>
</reference>
<evidence type="ECO:0000313" key="3">
    <source>
        <dbReference type="EMBL" id="CAE0356747.1"/>
    </source>
</evidence>
<dbReference type="EMBL" id="HBII01036955">
    <property type="protein sequence ID" value="CAE0356747.1"/>
    <property type="molecule type" value="Transcribed_RNA"/>
</dbReference>
<dbReference type="AlphaFoldDB" id="A0A7S3NEM0"/>
<gene>
    <name evidence="3" type="ORF">EHAR0213_LOCUS15664</name>
</gene>
<feature type="transmembrane region" description="Helical" evidence="2">
    <location>
        <begin position="121"/>
        <end position="148"/>
    </location>
</feature>
<feature type="region of interest" description="Disordered" evidence="1">
    <location>
        <begin position="519"/>
        <end position="570"/>
    </location>
</feature>
<feature type="compositionally biased region" description="Low complexity" evidence="1">
    <location>
        <begin position="319"/>
        <end position="331"/>
    </location>
</feature>
<organism evidence="3">
    <name type="scientific">Euplotes harpa</name>
    <dbReference type="NCBI Taxonomy" id="151035"/>
    <lineage>
        <taxon>Eukaryota</taxon>
        <taxon>Sar</taxon>
        <taxon>Alveolata</taxon>
        <taxon>Ciliophora</taxon>
        <taxon>Intramacronucleata</taxon>
        <taxon>Spirotrichea</taxon>
        <taxon>Hypotrichia</taxon>
        <taxon>Euplotida</taxon>
        <taxon>Euplotidae</taxon>
        <taxon>Euplotes</taxon>
    </lineage>
</organism>
<feature type="region of interest" description="Disordered" evidence="1">
    <location>
        <begin position="200"/>
        <end position="220"/>
    </location>
</feature>
<keyword evidence="2" id="KW-1133">Transmembrane helix</keyword>
<protein>
    <submittedName>
        <fullName evidence="3">Uncharacterized protein</fullName>
    </submittedName>
</protein>
<feature type="compositionally biased region" description="Basic residues" evidence="1">
    <location>
        <begin position="364"/>
        <end position="388"/>
    </location>
</feature>
<accession>A0A7S3NEM0</accession>